<feature type="transmembrane region" description="Helical" evidence="6">
    <location>
        <begin position="114"/>
        <end position="131"/>
    </location>
</feature>
<dbReference type="OrthoDB" id="196103at2759"/>
<dbReference type="SUPFAM" id="SSF103473">
    <property type="entry name" value="MFS general substrate transporter"/>
    <property type="match status" value="1"/>
</dbReference>
<dbReference type="Proteomes" id="UP000242877">
    <property type="component" value="Unassembled WGS sequence"/>
</dbReference>
<name>A0A162I6M6_9EURO</name>
<keyword evidence="2 6" id="KW-0812">Transmembrane</keyword>
<feature type="region of interest" description="Disordered" evidence="5">
    <location>
        <begin position="1"/>
        <end position="47"/>
    </location>
</feature>
<dbReference type="InterPro" id="IPR051617">
    <property type="entry name" value="UNC-93-like_regulator"/>
</dbReference>
<dbReference type="GO" id="GO:0016020">
    <property type="term" value="C:membrane"/>
    <property type="evidence" value="ECO:0007669"/>
    <property type="project" value="UniProtKB-SubCell"/>
</dbReference>
<evidence type="ECO:0000256" key="3">
    <source>
        <dbReference type="ARBA" id="ARBA00022989"/>
    </source>
</evidence>
<protein>
    <submittedName>
        <fullName evidence="7">Major facilitator superfamily domain, general substrate transporter</fullName>
    </submittedName>
</protein>
<feature type="transmembrane region" description="Helical" evidence="6">
    <location>
        <begin position="469"/>
        <end position="487"/>
    </location>
</feature>
<comment type="subcellular location">
    <subcellularLocation>
        <location evidence="1">Membrane</location>
        <topology evidence="1">Multi-pass membrane protein</topology>
    </subcellularLocation>
</comment>
<comment type="caution">
    <text evidence="7">The sequence shown here is derived from an EMBL/GenBank/DDBJ whole genome shotgun (WGS) entry which is preliminary data.</text>
</comment>
<gene>
    <name evidence="7" type="ORF">AAP_04470</name>
</gene>
<evidence type="ECO:0000256" key="1">
    <source>
        <dbReference type="ARBA" id="ARBA00004141"/>
    </source>
</evidence>
<dbReference type="PANTHER" id="PTHR23294:SF54">
    <property type="entry name" value="DUF895 DOMAIN MEMBRANE PROTEIN (AFU_ORTHOLOGUE AFUA_8G04110)"/>
    <property type="match status" value="1"/>
</dbReference>
<feature type="transmembrane region" description="Helical" evidence="6">
    <location>
        <begin position="358"/>
        <end position="377"/>
    </location>
</feature>
<evidence type="ECO:0000256" key="5">
    <source>
        <dbReference type="SAM" id="MobiDB-lite"/>
    </source>
</evidence>
<feature type="transmembrane region" description="Helical" evidence="6">
    <location>
        <begin position="138"/>
        <end position="157"/>
    </location>
</feature>
<organism evidence="7 8">
    <name type="scientific">Ascosphaera apis ARSEF 7405</name>
    <dbReference type="NCBI Taxonomy" id="392613"/>
    <lineage>
        <taxon>Eukaryota</taxon>
        <taxon>Fungi</taxon>
        <taxon>Dikarya</taxon>
        <taxon>Ascomycota</taxon>
        <taxon>Pezizomycotina</taxon>
        <taxon>Eurotiomycetes</taxon>
        <taxon>Eurotiomycetidae</taxon>
        <taxon>Onygenales</taxon>
        <taxon>Ascosphaeraceae</taxon>
        <taxon>Ascosphaera</taxon>
    </lineage>
</organism>
<dbReference type="InterPro" id="IPR011701">
    <property type="entry name" value="MFS"/>
</dbReference>
<dbReference type="EMBL" id="AZGZ01000021">
    <property type="protein sequence ID" value="KZZ89323.1"/>
    <property type="molecule type" value="Genomic_DNA"/>
</dbReference>
<dbReference type="PANTHER" id="PTHR23294">
    <property type="entry name" value="ET TRANSLATION PRODUCT-RELATED"/>
    <property type="match status" value="1"/>
</dbReference>
<keyword evidence="3 6" id="KW-1133">Transmembrane helix</keyword>
<evidence type="ECO:0000256" key="4">
    <source>
        <dbReference type="ARBA" id="ARBA00023136"/>
    </source>
</evidence>
<feature type="transmembrane region" description="Helical" evidence="6">
    <location>
        <begin position="290"/>
        <end position="308"/>
    </location>
</feature>
<keyword evidence="8" id="KW-1185">Reference proteome</keyword>
<feature type="transmembrane region" description="Helical" evidence="6">
    <location>
        <begin position="436"/>
        <end position="457"/>
    </location>
</feature>
<feature type="transmembrane region" description="Helical" evidence="6">
    <location>
        <begin position="405"/>
        <end position="424"/>
    </location>
</feature>
<evidence type="ECO:0000256" key="6">
    <source>
        <dbReference type="SAM" id="Phobius"/>
    </source>
</evidence>
<dbReference type="VEuPathDB" id="FungiDB:AAP_04470"/>
<feature type="transmembrane region" description="Helical" evidence="6">
    <location>
        <begin position="234"/>
        <end position="254"/>
    </location>
</feature>
<proteinExistence type="predicted"/>
<dbReference type="CDD" id="cd06178">
    <property type="entry name" value="MFS_unc93-like"/>
    <property type="match status" value="1"/>
</dbReference>
<dbReference type="AlphaFoldDB" id="A0A162I6M6"/>
<evidence type="ECO:0000313" key="7">
    <source>
        <dbReference type="EMBL" id="KZZ89323.1"/>
    </source>
</evidence>
<dbReference type="InterPro" id="IPR036259">
    <property type="entry name" value="MFS_trans_sf"/>
</dbReference>
<keyword evidence="4 6" id="KW-0472">Membrane</keyword>
<evidence type="ECO:0000256" key="2">
    <source>
        <dbReference type="ARBA" id="ARBA00022692"/>
    </source>
</evidence>
<evidence type="ECO:0000313" key="8">
    <source>
        <dbReference type="Proteomes" id="UP000242877"/>
    </source>
</evidence>
<sequence>MSSEEHELQQASEPDVGAAQEKHATQNGEPSLKSMNSNTGYEGNAVEDVGPRGKPWMYKSPKIGPITLPYYASPMAQLLIVAFVCFLCPGMFNAVSGLGGAGLLDHTVADKGNIALYSCFAVVGFFAGSITNVIGTRFALFFGGFGYFLYVASLLSYNHTSNGGFTIFAGALEGVCAGCLWAAQGTVMMSYPEENNKGKYIGIFWIIFNLGGVIGSLIPLGQNIHSTSNSVADGTYIAFMILMFVGFLLAALLVDTKYVRRTDGSAVIAMKHPSWKTELLGLVSVLKTDLYIVGLFPMFVASNWFYTYQFNVVNASSFNIRTRSLNNVIYWSMQMVGAFVFGQLLDVKFLTRSLRAKIGWCIIFAVGMAIWGGGYAYHKTMPTRAELGDNPVLLDWTDSGFGGPFVLYIFYGFYDALFQTFVYWSMGAMSNNSRKLANFAGFYKGLQSAGAAGAWALDNDKGSFAAEFGSSWGLVAGALLIGAPVIFMKVKDTTDIAEDLKFSDETPDEVIGHSVVAKNEGESPAY</sequence>
<feature type="transmembrane region" description="Helical" evidence="6">
    <location>
        <begin position="78"/>
        <end position="102"/>
    </location>
</feature>
<feature type="transmembrane region" description="Helical" evidence="6">
    <location>
        <begin position="163"/>
        <end position="183"/>
    </location>
</feature>
<dbReference type="Pfam" id="PF07690">
    <property type="entry name" value="MFS_1"/>
    <property type="match status" value="1"/>
</dbReference>
<feature type="transmembrane region" description="Helical" evidence="6">
    <location>
        <begin position="203"/>
        <end position="222"/>
    </location>
</feature>
<dbReference type="Gene3D" id="1.20.1250.20">
    <property type="entry name" value="MFS general substrate transporter like domains"/>
    <property type="match status" value="1"/>
</dbReference>
<dbReference type="GO" id="GO:0022857">
    <property type="term" value="F:transmembrane transporter activity"/>
    <property type="evidence" value="ECO:0007669"/>
    <property type="project" value="InterPro"/>
</dbReference>
<feature type="compositionally biased region" description="Polar residues" evidence="5">
    <location>
        <begin position="25"/>
        <end position="41"/>
    </location>
</feature>
<reference evidence="7 8" key="1">
    <citation type="journal article" date="2016" name="Genome Biol. Evol.">
        <title>Divergent and convergent evolution of fungal pathogenicity.</title>
        <authorList>
            <person name="Shang Y."/>
            <person name="Xiao G."/>
            <person name="Zheng P."/>
            <person name="Cen K."/>
            <person name="Zhan S."/>
            <person name="Wang C."/>
        </authorList>
    </citation>
    <scope>NUCLEOTIDE SEQUENCE [LARGE SCALE GENOMIC DNA]</scope>
    <source>
        <strain evidence="7 8">ARSEF 7405</strain>
    </source>
</reference>
<accession>A0A162I6M6</accession>
<feature type="transmembrane region" description="Helical" evidence="6">
    <location>
        <begin position="328"/>
        <end position="346"/>
    </location>
</feature>